<evidence type="ECO:0000256" key="6">
    <source>
        <dbReference type="ARBA" id="ARBA00023008"/>
    </source>
</evidence>
<dbReference type="PROSITE" id="PS00497">
    <property type="entry name" value="TYROSINASE_1"/>
    <property type="match status" value="1"/>
</dbReference>
<dbReference type="Pfam" id="PF00264">
    <property type="entry name" value="Tyrosinase"/>
    <property type="match status" value="1"/>
</dbReference>
<feature type="compositionally biased region" description="Low complexity" evidence="11">
    <location>
        <begin position="458"/>
        <end position="468"/>
    </location>
</feature>
<organism evidence="14 15">
    <name type="scientific">Lentinus brumalis</name>
    <dbReference type="NCBI Taxonomy" id="2498619"/>
    <lineage>
        <taxon>Eukaryota</taxon>
        <taxon>Fungi</taxon>
        <taxon>Dikarya</taxon>
        <taxon>Basidiomycota</taxon>
        <taxon>Agaricomycotina</taxon>
        <taxon>Agaricomycetes</taxon>
        <taxon>Polyporales</taxon>
        <taxon>Polyporaceae</taxon>
        <taxon>Lentinus</taxon>
    </lineage>
</organism>
<comment type="catalytic activity">
    <reaction evidence="10">
        <text>L-tyrosine + O2 = L-dopaquinone + H2O</text>
        <dbReference type="Rhea" id="RHEA:18117"/>
        <dbReference type="ChEBI" id="CHEBI:15377"/>
        <dbReference type="ChEBI" id="CHEBI:15379"/>
        <dbReference type="ChEBI" id="CHEBI:57924"/>
        <dbReference type="ChEBI" id="CHEBI:58315"/>
        <dbReference type="EC" id="1.14.18.1"/>
    </reaction>
</comment>
<comment type="similarity">
    <text evidence="2">Belongs to the tyrosinase family.</text>
</comment>
<evidence type="ECO:0000256" key="4">
    <source>
        <dbReference type="ARBA" id="ARBA00022723"/>
    </source>
</evidence>
<evidence type="ECO:0000256" key="10">
    <source>
        <dbReference type="ARBA" id="ARBA00048881"/>
    </source>
</evidence>
<evidence type="ECO:0000256" key="1">
    <source>
        <dbReference type="ARBA" id="ARBA00001973"/>
    </source>
</evidence>
<dbReference type="PIRSF" id="PIRSF000340">
    <property type="entry name" value="MPO_fungal"/>
    <property type="match status" value="1"/>
</dbReference>
<evidence type="ECO:0000259" key="13">
    <source>
        <dbReference type="PROSITE" id="PS00498"/>
    </source>
</evidence>
<dbReference type="AlphaFoldDB" id="A0A371DLX4"/>
<keyword evidence="5" id="KW-0560">Oxidoreductase</keyword>
<accession>A0A371DLX4</accession>
<dbReference type="PANTHER" id="PTHR11474">
    <property type="entry name" value="TYROSINASE FAMILY MEMBER"/>
    <property type="match status" value="1"/>
</dbReference>
<dbReference type="InterPro" id="IPR002227">
    <property type="entry name" value="Tyrosinase_Cu-bd"/>
</dbReference>
<dbReference type="EMBL" id="KZ857387">
    <property type="protein sequence ID" value="RDX53528.1"/>
    <property type="molecule type" value="Genomic_DNA"/>
</dbReference>
<gene>
    <name evidence="14" type="ORF">OH76DRAFT_1462340</name>
</gene>
<feature type="domain" description="Tyrosinase copper-binding" evidence="13">
    <location>
        <begin position="288"/>
        <end position="299"/>
    </location>
</feature>
<dbReference type="InterPro" id="IPR016216">
    <property type="entry name" value="Monophenol_mOase_fun"/>
</dbReference>
<keyword evidence="15" id="KW-1185">Reference proteome</keyword>
<feature type="region of interest" description="Disordered" evidence="11">
    <location>
        <begin position="1"/>
        <end position="27"/>
    </location>
</feature>
<proteinExistence type="inferred from homology"/>
<dbReference type="SUPFAM" id="SSF48056">
    <property type="entry name" value="Di-copper centre-containing domain"/>
    <property type="match status" value="1"/>
</dbReference>
<feature type="region of interest" description="Disordered" evidence="11">
    <location>
        <begin position="421"/>
        <end position="468"/>
    </location>
</feature>
<name>A0A371DLX4_9APHY</name>
<dbReference type="PROSITE" id="PS00498">
    <property type="entry name" value="TYROSINASE_2"/>
    <property type="match status" value="1"/>
</dbReference>
<evidence type="ECO:0000313" key="15">
    <source>
        <dbReference type="Proteomes" id="UP000256964"/>
    </source>
</evidence>
<dbReference type="Gene3D" id="1.10.1280.10">
    <property type="entry name" value="Di-copper center containing domain from catechol oxidase"/>
    <property type="match status" value="1"/>
</dbReference>
<dbReference type="EC" id="1.14.18.1" evidence="3"/>
<feature type="domain" description="Tyrosinase copper-binding" evidence="12">
    <location>
        <begin position="95"/>
        <end position="112"/>
    </location>
</feature>
<evidence type="ECO:0000256" key="5">
    <source>
        <dbReference type="ARBA" id="ARBA00023002"/>
    </source>
</evidence>
<dbReference type="PRINTS" id="PR00092">
    <property type="entry name" value="TYROSINASE"/>
</dbReference>
<dbReference type="GO" id="GO:0042438">
    <property type="term" value="P:melanin biosynthetic process"/>
    <property type="evidence" value="ECO:0007669"/>
    <property type="project" value="UniProtKB-KW"/>
</dbReference>
<protein>
    <recommendedName>
        <fullName evidence="3">tyrosinase</fullName>
        <ecNumber evidence="3">1.14.18.1</ecNumber>
    </recommendedName>
</protein>
<dbReference type="PANTHER" id="PTHR11474:SF76">
    <property type="entry name" value="SHKT DOMAIN-CONTAINING PROTEIN"/>
    <property type="match status" value="1"/>
</dbReference>
<evidence type="ECO:0000256" key="8">
    <source>
        <dbReference type="ARBA" id="ARBA00023101"/>
    </source>
</evidence>
<dbReference type="GO" id="GO:0046872">
    <property type="term" value="F:metal ion binding"/>
    <property type="evidence" value="ECO:0007669"/>
    <property type="project" value="UniProtKB-KW"/>
</dbReference>
<dbReference type="InterPro" id="IPR041640">
    <property type="entry name" value="Tyrosinase_C"/>
</dbReference>
<evidence type="ECO:0000313" key="14">
    <source>
        <dbReference type="EMBL" id="RDX53528.1"/>
    </source>
</evidence>
<feature type="compositionally biased region" description="Polar residues" evidence="11">
    <location>
        <begin position="428"/>
        <end position="444"/>
    </location>
</feature>
<dbReference type="Gene3D" id="2.60.310.20">
    <property type="match status" value="1"/>
</dbReference>
<keyword evidence="6" id="KW-0186">Copper</keyword>
<keyword evidence="8" id="KW-0470">Melanin biosynthesis</keyword>
<dbReference type="OrthoDB" id="6132182at2759"/>
<reference evidence="14 15" key="1">
    <citation type="journal article" date="2018" name="Biotechnol. Biofuels">
        <title>Integrative visual omics of the white-rot fungus Polyporus brumalis exposes the biotechnological potential of its oxidative enzymes for delignifying raw plant biomass.</title>
        <authorList>
            <person name="Miyauchi S."/>
            <person name="Rancon A."/>
            <person name="Drula E."/>
            <person name="Hage H."/>
            <person name="Chaduli D."/>
            <person name="Favel A."/>
            <person name="Grisel S."/>
            <person name="Henrissat B."/>
            <person name="Herpoel-Gimbert I."/>
            <person name="Ruiz-Duenas F.J."/>
            <person name="Chevret D."/>
            <person name="Hainaut M."/>
            <person name="Lin J."/>
            <person name="Wang M."/>
            <person name="Pangilinan J."/>
            <person name="Lipzen A."/>
            <person name="Lesage-Meessen L."/>
            <person name="Navarro D."/>
            <person name="Riley R."/>
            <person name="Grigoriev I.V."/>
            <person name="Zhou S."/>
            <person name="Raouche S."/>
            <person name="Rosso M.N."/>
        </authorList>
    </citation>
    <scope>NUCLEOTIDE SEQUENCE [LARGE SCALE GENOMIC DNA]</scope>
    <source>
        <strain evidence="14 15">BRFM 1820</strain>
    </source>
</reference>
<keyword evidence="7" id="KW-0503">Monooxygenase</keyword>
<evidence type="ECO:0000256" key="2">
    <source>
        <dbReference type="ARBA" id="ARBA00009928"/>
    </source>
</evidence>
<evidence type="ECO:0000259" key="12">
    <source>
        <dbReference type="PROSITE" id="PS00497"/>
    </source>
</evidence>
<keyword evidence="4" id="KW-0479">Metal-binding</keyword>
<dbReference type="InterPro" id="IPR008922">
    <property type="entry name" value="Di-copper_centre_dom_sf"/>
</dbReference>
<dbReference type="STRING" id="139420.A0A371DLX4"/>
<sequence length="628" mass="68218">MLVQGGLEPGIPRVGERQSGQTEGAAAPNRLEINDFVKNEEMFSLYIQALDAMSKSSQEELTSFFQVGGIHGLPYVAWDGAGQGDPAEETGYCTHGSVLFPTWHRPYVALYEQVLQKLAVGIADTYTIDKPRWQKAAVDLRQPFWDWARNSVPPPQVISLAKVTITTPDGKRTQVDNPLVRYRFRPIEPTFPESYINWPTTLRHPNSLGSGAKDNVTELQRTLQSDQSDITSKTYNLLTRVHTWPAFSNHTPDDGGSSSSSLEAIHDGIHVAVGGNGHMSDPSVAGFDPIFFLHHCQVDRLLALWSALNPGIWVNESVEEDGTFTIPDGGTVDEDTPLTPFWNSQSTFWTSTAAAGVVPTQLGYSYPEFNGLNLNDQAAVKAAIAQAVNKLYSRSQARFTFPLAVNLASVPGQKVVGSAIANGGATKPTDSQANPTAASPSRAFTGSDDEPNVQVALSDGPSGTSSSDSDYWEWTARIHVKKYALGGSFSVLLFLGTVPEDPAAWRTSPHYVGAHHAFVNSSPQRCANCRRQADIIIEGFVHLNEAIVSLSGLPRLTPDVVKPYLQENLHWRVQKVDGTAVSLEEVPSLEVAVVATKLTLPPGAPFPVPGDRVFHHDITHGRQGGSRN</sequence>
<evidence type="ECO:0000256" key="7">
    <source>
        <dbReference type="ARBA" id="ARBA00023033"/>
    </source>
</evidence>
<comment type="catalytic activity">
    <reaction evidence="9">
        <text>2 L-dopa + O2 = 2 L-dopaquinone + 2 H2O</text>
        <dbReference type="Rhea" id="RHEA:34287"/>
        <dbReference type="ChEBI" id="CHEBI:15377"/>
        <dbReference type="ChEBI" id="CHEBI:15379"/>
        <dbReference type="ChEBI" id="CHEBI:57504"/>
        <dbReference type="ChEBI" id="CHEBI:57924"/>
        <dbReference type="EC" id="1.14.18.1"/>
    </reaction>
</comment>
<dbReference type="InterPro" id="IPR050316">
    <property type="entry name" value="Tyrosinase/Hemocyanin"/>
</dbReference>
<dbReference type="GO" id="GO:0004503">
    <property type="term" value="F:tyrosinase activity"/>
    <property type="evidence" value="ECO:0007669"/>
    <property type="project" value="UniProtKB-EC"/>
</dbReference>
<evidence type="ECO:0000256" key="9">
    <source>
        <dbReference type="ARBA" id="ARBA00048233"/>
    </source>
</evidence>
<evidence type="ECO:0000256" key="3">
    <source>
        <dbReference type="ARBA" id="ARBA00011906"/>
    </source>
</evidence>
<evidence type="ECO:0000256" key="11">
    <source>
        <dbReference type="SAM" id="MobiDB-lite"/>
    </source>
</evidence>
<dbReference type="Pfam" id="PF18132">
    <property type="entry name" value="Tyrosinase_C"/>
    <property type="match status" value="1"/>
</dbReference>
<comment type="cofactor">
    <cofactor evidence="1">
        <name>Cu(2+)</name>
        <dbReference type="ChEBI" id="CHEBI:29036"/>
    </cofactor>
</comment>
<dbReference type="Proteomes" id="UP000256964">
    <property type="component" value="Unassembled WGS sequence"/>
</dbReference>